<dbReference type="PANTHER" id="PTHR30136:SF34">
    <property type="entry name" value="TRANSCRIPTIONAL REGULATOR"/>
    <property type="match status" value="1"/>
</dbReference>
<name>A0ABU9Q0K2_9BURK</name>
<sequence length="293" mass="32074">MIPCCHNRITPTLCDIRPYGDFMATDSLPGARSDTAPTTSSEEPLKRDLIAGLEKGLLVIEAFDQERSRLTISEVAQRAGLTRAAARRYLITLTHLGYVRHEQKVFSLTPKVLRLGQSYLHSARLPRIVQPLLYRLAYSLEEAASAGVLDHDELVCVAAVSAGRLVSATLQPGTRVPAFCTANGRVLLASLPQAQIESFLGRLQLEPITAHTIVNKERLLLEITRTRAQGYAVVDQELELGLRTIAVPLKNFRGETVAAVNVSVHAARMAVEDIVERCLPALLKAQVELTALL</sequence>
<dbReference type="NCBIfam" id="TIGR02431">
    <property type="entry name" value="pcaR_pcaU"/>
    <property type="match status" value="1"/>
</dbReference>
<dbReference type="SUPFAM" id="SSF46785">
    <property type="entry name" value="Winged helix' DNA-binding domain"/>
    <property type="match status" value="1"/>
</dbReference>
<dbReference type="PANTHER" id="PTHR30136">
    <property type="entry name" value="HELIX-TURN-HELIX TRANSCRIPTIONAL REGULATOR, ICLR FAMILY"/>
    <property type="match status" value="1"/>
</dbReference>
<comment type="caution">
    <text evidence="6">The sequence shown here is derived from an EMBL/GenBank/DDBJ whole genome shotgun (WGS) entry which is preliminary data.</text>
</comment>
<dbReference type="InterPro" id="IPR036388">
    <property type="entry name" value="WH-like_DNA-bd_sf"/>
</dbReference>
<evidence type="ECO:0000259" key="5">
    <source>
        <dbReference type="PROSITE" id="PS51078"/>
    </source>
</evidence>
<gene>
    <name evidence="6" type="ORF">V8G57_20355</name>
</gene>
<dbReference type="Pfam" id="PF09339">
    <property type="entry name" value="HTH_IclR"/>
    <property type="match status" value="1"/>
</dbReference>
<organism evidence="6 7">
    <name type="scientific">Collimonas rhizosphaerae</name>
    <dbReference type="NCBI Taxonomy" id="3126357"/>
    <lineage>
        <taxon>Bacteria</taxon>
        <taxon>Pseudomonadati</taxon>
        <taxon>Pseudomonadota</taxon>
        <taxon>Betaproteobacteria</taxon>
        <taxon>Burkholderiales</taxon>
        <taxon>Oxalobacteraceae</taxon>
        <taxon>Collimonas</taxon>
    </lineage>
</organism>
<keyword evidence="1" id="KW-0805">Transcription regulation</keyword>
<evidence type="ECO:0000313" key="6">
    <source>
        <dbReference type="EMBL" id="MEM4989751.1"/>
    </source>
</evidence>
<feature type="domain" description="HTH iclR-type" evidence="4">
    <location>
        <begin position="50"/>
        <end position="110"/>
    </location>
</feature>
<evidence type="ECO:0000256" key="2">
    <source>
        <dbReference type="ARBA" id="ARBA00023125"/>
    </source>
</evidence>
<accession>A0ABU9Q0K2</accession>
<dbReference type="PROSITE" id="PS51078">
    <property type="entry name" value="ICLR_ED"/>
    <property type="match status" value="1"/>
</dbReference>
<dbReference type="InterPro" id="IPR012794">
    <property type="entry name" value="PcaR_PcaU"/>
</dbReference>
<dbReference type="EMBL" id="JBANDC010000017">
    <property type="protein sequence ID" value="MEM4989751.1"/>
    <property type="molecule type" value="Genomic_DNA"/>
</dbReference>
<dbReference type="SMART" id="SM00346">
    <property type="entry name" value="HTH_ICLR"/>
    <property type="match status" value="1"/>
</dbReference>
<feature type="domain" description="IclR-ED" evidence="5">
    <location>
        <begin position="111"/>
        <end position="293"/>
    </location>
</feature>
<dbReference type="InterPro" id="IPR029016">
    <property type="entry name" value="GAF-like_dom_sf"/>
</dbReference>
<dbReference type="InterPro" id="IPR036390">
    <property type="entry name" value="WH_DNA-bd_sf"/>
</dbReference>
<dbReference type="Gene3D" id="3.30.450.40">
    <property type="match status" value="1"/>
</dbReference>
<dbReference type="InterPro" id="IPR050707">
    <property type="entry name" value="HTH_MetabolicPath_Reg"/>
</dbReference>
<proteinExistence type="predicted"/>
<dbReference type="InterPro" id="IPR005471">
    <property type="entry name" value="Tscrpt_reg_IclR_N"/>
</dbReference>
<keyword evidence="7" id="KW-1185">Reference proteome</keyword>
<dbReference type="SUPFAM" id="SSF55781">
    <property type="entry name" value="GAF domain-like"/>
    <property type="match status" value="1"/>
</dbReference>
<evidence type="ECO:0000259" key="4">
    <source>
        <dbReference type="PROSITE" id="PS51077"/>
    </source>
</evidence>
<keyword evidence="2" id="KW-0238">DNA-binding</keyword>
<evidence type="ECO:0000313" key="7">
    <source>
        <dbReference type="Proteomes" id="UP001495910"/>
    </source>
</evidence>
<protein>
    <submittedName>
        <fullName evidence="6">IclR family transcriptional regulator C-terminal domain-containing protein</fullName>
    </submittedName>
</protein>
<dbReference type="InterPro" id="IPR014757">
    <property type="entry name" value="Tscrpt_reg_IclR_C"/>
</dbReference>
<dbReference type="Proteomes" id="UP001495910">
    <property type="component" value="Unassembled WGS sequence"/>
</dbReference>
<evidence type="ECO:0000256" key="1">
    <source>
        <dbReference type="ARBA" id="ARBA00023015"/>
    </source>
</evidence>
<keyword evidence="3" id="KW-0804">Transcription</keyword>
<dbReference type="PROSITE" id="PS51077">
    <property type="entry name" value="HTH_ICLR"/>
    <property type="match status" value="1"/>
</dbReference>
<dbReference type="Gene3D" id="1.10.10.10">
    <property type="entry name" value="Winged helix-like DNA-binding domain superfamily/Winged helix DNA-binding domain"/>
    <property type="match status" value="1"/>
</dbReference>
<dbReference type="Pfam" id="PF01614">
    <property type="entry name" value="IclR_C"/>
    <property type="match status" value="1"/>
</dbReference>
<reference evidence="6 7" key="1">
    <citation type="submission" date="2024-02" db="EMBL/GenBank/DDBJ databases">
        <title>Draft genome sequence of Collimonas sp. strain H4R21, an effective mineral-weathering bacterial strain isolated from the beech rhizosphere.</title>
        <authorList>
            <person name="Morin E."/>
            <person name="Uroz S."/>
            <person name="Leveau J.H.J."/>
            <person name="Kumar R."/>
            <person name="Rey M.W."/>
            <person name="Pham J."/>
        </authorList>
    </citation>
    <scope>NUCLEOTIDE SEQUENCE [LARGE SCALE GENOMIC DNA]</scope>
    <source>
        <strain evidence="6 7">H4R21</strain>
    </source>
</reference>
<evidence type="ECO:0000256" key="3">
    <source>
        <dbReference type="ARBA" id="ARBA00023163"/>
    </source>
</evidence>